<dbReference type="AlphaFoldDB" id="A0A2K1JKL8"/>
<evidence type="ECO:0000313" key="2">
    <source>
        <dbReference type="EnsemblPlants" id="PAC:32930871.CDS.1"/>
    </source>
</evidence>
<dbReference type="InParanoid" id="A0A2K1JKL8"/>
<name>A0A2K1JKL8_PHYPA</name>
<dbReference type="Gramene" id="Pp3c13_3250V3.1">
    <property type="protein sequence ID" value="PAC:32930871.CDS.1"/>
    <property type="gene ID" value="Pp3c13_3250"/>
</dbReference>
<proteinExistence type="predicted"/>
<dbReference type="Proteomes" id="UP000006727">
    <property type="component" value="Chromosome 13"/>
</dbReference>
<evidence type="ECO:0000313" key="3">
    <source>
        <dbReference type="Proteomes" id="UP000006727"/>
    </source>
</evidence>
<dbReference type="EMBL" id="ABEU02000013">
    <property type="protein sequence ID" value="PNR42085.1"/>
    <property type="molecule type" value="Genomic_DNA"/>
</dbReference>
<dbReference type="PaxDb" id="3218-PP1S107_95V6.1"/>
<reference evidence="1 3" key="2">
    <citation type="journal article" date="2018" name="Plant J.">
        <title>The Physcomitrella patens chromosome-scale assembly reveals moss genome structure and evolution.</title>
        <authorList>
            <person name="Lang D."/>
            <person name="Ullrich K.K."/>
            <person name="Murat F."/>
            <person name="Fuchs J."/>
            <person name="Jenkins J."/>
            <person name="Haas F.B."/>
            <person name="Piednoel M."/>
            <person name="Gundlach H."/>
            <person name="Van Bel M."/>
            <person name="Meyberg R."/>
            <person name="Vives C."/>
            <person name="Morata J."/>
            <person name="Symeonidi A."/>
            <person name="Hiss M."/>
            <person name="Muchero W."/>
            <person name="Kamisugi Y."/>
            <person name="Saleh O."/>
            <person name="Blanc G."/>
            <person name="Decker E.L."/>
            <person name="van Gessel N."/>
            <person name="Grimwood J."/>
            <person name="Hayes R.D."/>
            <person name="Graham S.W."/>
            <person name="Gunter L.E."/>
            <person name="McDaniel S.F."/>
            <person name="Hoernstein S.N.W."/>
            <person name="Larsson A."/>
            <person name="Li F.W."/>
            <person name="Perroud P.F."/>
            <person name="Phillips J."/>
            <person name="Ranjan P."/>
            <person name="Rokshar D.S."/>
            <person name="Rothfels C.J."/>
            <person name="Schneider L."/>
            <person name="Shu S."/>
            <person name="Stevenson D.W."/>
            <person name="Thummler F."/>
            <person name="Tillich M."/>
            <person name="Villarreal Aguilar J.C."/>
            <person name="Widiez T."/>
            <person name="Wong G.K."/>
            <person name="Wymore A."/>
            <person name="Zhang Y."/>
            <person name="Zimmer A.D."/>
            <person name="Quatrano R.S."/>
            <person name="Mayer K.F.X."/>
            <person name="Goodstein D."/>
            <person name="Casacuberta J.M."/>
            <person name="Vandepoele K."/>
            <person name="Reski R."/>
            <person name="Cuming A.C."/>
            <person name="Tuskan G.A."/>
            <person name="Maumus F."/>
            <person name="Salse J."/>
            <person name="Schmutz J."/>
            <person name="Rensing S.A."/>
        </authorList>
    </citation>
    <scope>NUCLEOTIDE SEQUENCE [LARGE SCALE GENOMIC DNA]</scope>
    <source>
        <strain evidence="2 3">cv. Gransden 2004</strain>
    </source>
</reference>
<sequence>MVGPSIHFCIAVRNGFHGNCSCRVSDESMQHFNDDEDVAGPFPTRNLFQPKHLDSPAFTPPVIVGSHEISSVMQIGNIEFDNYGGLSSAARSTSQVRDDEEMMKSLNFFVKDYFMQVNARMNGLLSELLISLLVAIDSSGQPGILSVTKSH</sequence>
<reference evidence="2" key="3">
    <citation type="submission" date="2020-12" db="UniProtKB">
        <authorList>
            <consortium name="EnsemblPlants"/>
        </authorList>
    </citation>
    <scope>IDENTIFICATION</scope>
</reference>
<evidence type="ECO:0000313" key="1">
    <source>
        <dbReference type="EMBL" id="PNR42085.1"/>
    </source>
</evidence>
<reference evidence="1 3" key="1">
    <citation type="journal article" date="2008" name="Science">
        <title>The Physcomitrella genome reveals evolutionary insights into the conquest of land by plants.</title>
        <authorList>
            <person name="Rensing S."/>
            <person name="Lang D."/>
            <person name="Zimmer A."/>
            <person name="Terry A."/>
            <person name="Salamov A."/>
            <person name="Shapiro H."/>
            <person name="Nishiyama T."/>
            <person name="Perroud P.-F."/>
            <person name="Lindquist E."/>
            <person name="Kamisugi Y."/>
            <person name="Tanahashi T."/>
            <person name="Sakakibara K."/>
            <person name="Fujita T."/>
            <person name="Oishi K."/>
            <person name="Shin-I T."/>
            <person name="Kuroki Y."/>
            <person name="Toyoda A."/>
            <person name="Suzuki Y."/>
            <person name="Hashimoto A."/>
            <person name="Yamaguchi K."/>
            <person name="Sugano A."/>
            <person name="Kohara Y."/>
            <person name="Fujiyama A."/>
            <person name="Anterola A."/>
            <person name="Aoki S."/>
            <person name="Ashton N."/>
            <person name="Barbazuk W.B."/>
            <person name="Barker E."/>
            <person name="Bennetzen J."/>
            <person name="Bezanilla M."/>
            <person name="Blankenship R."/>
            <person name="Cho S.H."/>
            <person name="Dutcher S."/>
            <person name="Estelle M."/>
            <person name="Fawcett J.A."/>
            <person name="Gundlach H."/>
            <person name="Hanada K."/>
            <person name="Heyl A."/>
            <person name="Hicks K.A."/>
            <person name="Hugh J."/>
            <person name="Lohr M."/>
            <person name="Mayer K."/>
            <person name="Melkozernov A."/>
            <person name="Murata T."/>
            <person name="Nelson D."/>
            <person name="Pils B."/>
            <person name="Prigge M."/>
            <person name="Reiss B."/>
            <person name="Renner T."/>
            <person name="Rombauts S."/>
            <person name="Rushton P."/>
            <person name="Sanderfoot A."/>
            <person name="Schween G."/>
            <person name="Shiu S.-H."/>
            <person name="Stueber K."/>
            <person name="Theodoulou F.L."/>
            <person name="Tu H."/>
            <person name="Van de Peer Y."/>
            <person name="Verrier P.J."/>
            <person name="Waters E."/>
            <person name="Wood A."/>
            <person name="Yang L."/>
            <person name="Cove D."/>
            <person name="Cuming A."/>
            <person name="Hasebe M."/>
            <person name="Lucas S."/>
            <person name="Mishler D.B."/>
            <person name="Reski R."/>
            <person name="Grigoriev I."/>
            <person name="Quatrano R.S."/>
            <person name="Boore J.L."/>
        </authorList>
    </citation>
    <scope>NUCLEOTIDE SEQUENCE [LARGE SCALE GENOMIC DNA]</scope>
    <source>
        <strain evidence="2 3">cv. Gransden 2004</strain>
    </source>
</reference>
<organism evidence="1">
    <name type="scientific">Physcomitrium patens</name>
    <name type="common">Spreading-leaved earth moss</name>
    <name type="synonym">Physcomitrella patens</name>
    <dbReference type="NCBI Taxonomy" id="3218"/>
    <lineage>
        <taxon>Eukaryota</taxon>
        <taxon>Viridiplantae</taxon>
        <taxon>Streptophyta</taxon>
        <taxon>Embryophyta</taxon>
        <taxon>Bryophyta</taxon>
        <taxon>Bryophytina</taxon>
        <taxon>Bryopsida</taxon>
        <taxon>Funariidae</taxon>
        <taxon>Funariales</taxon>
        <taxon>Funariaceae</taxon>
        <taxon>Physcomitrium</taxon>
    </lineage>
</organism>
<accession>A0A2K1JKL8</accession>
<protein>
    <submittedName>
        <fullName evidence="1 2">Uncharacterized protein</fullName>
    </submittedName>
</protein>
<gene>
    <name evidence="1" type="ORF">PHYPA_016914</name>
</gene>
<keyword evidence="3" id="KW-1185">Reference proteome</keyword>
<dbReference type="EnsemblPlants" id="Pp3c13_3250V3.1">
    <property type="protein sequence ID" value="PAC:32930871.CDS.1"/>
    <property type="gene ID" value="Pp3c13_3250"/>
</dbReference>